<dbReference type="EMBL" id="BIFQ01000001">
    <property type="protein sequence ID" value="GCE05476.1"/>
    <property type="molecule type" value="Genomic_DNA"/>
</dbReference>
<protein>
    <submittedName>
        <fullName evidence="2">Uncharacterized protein</fullName>
    </submittedName>
</protein>
<keyword evidence="1" id="KW-0472">Membrane</keyword>
<organism evidence="2 3">
    <name type="scientific">Dictyobacter aurantiacus</name>
    <dbReference type="NCBI Taxonomy" id="1936993"/>
    <lineage>
        <taxon>Bacteria</taxon>
        <taxon>Bacillati</taxon>
        <taxon>Chloroflexota</taxon>
        <taxon>Ktedonobacteria</taxon>
        <taxon>Ktedonobacterales</taxon>
        <taxon>Dictyobacteraceae</taxon>
        <taxon>Dictyobacter</taxon>
    </lineage>
</organism>
<evidence type="ECO:0000313" key="3">
    <source>
        <dbReference type="Proteomes" id="UP000287224"/>
    </source>
</evidence>
<keyword evidence="3" id="KW-1185">Reference proteome</keyword>
<keyword evidence="1" id="KW-0812">Transmembrane</keyword>
<reference evidence="3" key="1">
    <citation type="submission" date="2018-12" db="EMBL/GenBank/DDBJ databases">
        <title>Tengunoibacter tsumagoiensis gen. nov., sp. nov., Dictyobacter kobayashii sp. nov., D. alpinus sp. nov., and D. joshuensis sp. nov. and description of Dictyobacteraceae fam. nov. within the order Ktedonobacterales isolated from Tengu-no-mugimeshi.</title>
        <authorList>
            <person name="Wang C.M."/>
            <person name="Zheng Y."/>
            <person name="Sakai Y."/>
            <person name="Toyoda A."/>
            <person name="Minakuchi Y."/>
            <person name="Abe K."/>
            <person name="Yokota A."/>
            <person name="Yabe S."/>
        </authorList>
    </citation>
    <scope>NUCLEOTIDE SEQUENCE [LARGE SCALE GENOMIC DNA]</scope>
    <source>
        <strain evidence="3">S-27</strain>
    </source>
</reference>
<dbReference type="Proteomes" id="UP000287224">
    <property type="component" value="Unassembled WGS sequence"/>
</dbReference>
<keyword evidence="1" id="KW-1133">Transmembrane helix</keyword>
<accession>A0A401ZF55</accession>
<feature type="transmembrane region" description="Helical" evidence="1">
    <location>
        <begin position="109"/>
        <end position="130"/>
    </location>
</feature>
<comment type="caution">
    <text evidence="2">The sequence shown here is derived from an EMBL/GenBank/DDBJ whole genome shotgun (WGS) entry which is preliminary data.</text>
</comment>
<gene>
    <name evidence="2" type="ORF">KDAU_28050</name>
</gene>
<evidence type="ECO:0000256" key="1">
    <source>
        <dbReference type="SAM" id="Phobius"/>
    </source>
</evidence>
<proteinExistence type="predicted"/>
<name>A0A401ZF55_9CHLR</name>
<dbReference type="AlphaFoldDB" id="A0A401ZF55"/>
<sequence length="148" mass="16661">MCWCMGARKRAHAPTHKIGAVASVDAREESQLLSKSVSDFHHHRLWTACVFALSMLKSPWCVGAVRAHLRTHCTNTQKQCGRAADARAGARKWPQHGRSLTRSKLCSHIIYLAGMVLAVPQAVPGLWSYLSINLQSMRFLIIFDRRLR</sequence>
<evidence type="ECO:0000313" key="2">
    <source>
        <dbReference type="EMBL" id="GCE05476.1"/>
    </source>
</evidence>